<gene>
    <name evidence="1" type="ORF">H0I39_20890</name>
</gene>
<name>A0A853IZX5_9BURK</name>
<dbReference type="Gene3D" id="3.40.190.10">
    <property type="entry name" value="Periplasmic binding protein-like II"/>
    <property type="match status" value="1"/>
</dbReference>
<keyword evidence="2" id="KW-1185">Reference proteome</keyword>
<reference evidence="1 2" key="1">
    <citation type="submission" date="2020-07" db="EMBL/GenBank/DDBJ databases">
        <authorList>
            <person name="Maaloum M."/>
        </authorList>
    </citation>
    <scope>NUCLEOTIDE SEQUENCE [LARGE SCALE GENOMIC DNA]</scope>
    <source>
        <strain evidence="1 2">GCS-AN-3</strain>
    </source>
</reference>
<protein>
    <submittedName>
        <fullName evidence="1">Uncharacterized protein</fullName>
    </submittedName>
</protein>
<dbReference type="Proteomes" id="UP000589716">
    <property type="component" value="Unassembled WGS sequence"/>
</dbReference>
<evidence type="ECO:0000313" key="1">
    <source>
        <dbReference type="EMBL" id="NZA03499.1"/>
    </source>
</evidence>
<sequence>MCHVFDNIFAIAVLANSPYKTIADVLVGARKEPGAVSYGTSGIGSIPIWAPPTSRPRPRCS</sequence>
<proteinExistence type="predicted"/>
<organism evidence="1 2">
    <name type="scientific">Ottowia beijingensis</name>
    <dbReference type="NCBI Taxonomy" id="1207057"/>
    <lineage>
        <taxon>Bacteria</taxon>
        <taxon>Pseudomonadati</taxon>
        <taxon>Pseudomonadota</taxon>
        <taxon>Betaproteobacteria</taxon>
        <taxon>Burkholderiales</taxon>
        <taxon>Comamonadaceae</taxon>
        <taxon>Ottowia</taxon>
    </lineage>
</organism>
<comment type="caution">
    <text evidence="1">The sequence shown here is derived from an EMBL/GenBank/DDBJ whole genome shotgun (WGS) entry which is preliminary data.</text>
</comment>
<accession>A0A853IZX5</accession>
<dbReference type="AlphaFoldDB" id="A0A853IZX5"/>
<evidence type="ECO:0000313" key="2">
    <source>
        <dbReference type="Proteomes" id="UP000589716"/>
    </source>
</evidence>
<dbReference type="EMBL" id="JACCKX010000004">
    <property type="protein sequence ID" value="NZA03499.1"/>
    <property type="molecule type" value="Genomic_DNA"/>
</dbReference>